<reference evidence="1 2" key="1">
    <citation type="submission" date="2018-12" db="EMBL/GenBank/DDBJ databases">
        <authorList>
            <consortium name="Pathogen Informatics"/>
        </authorList>
    </citation>
    <scope>NUCLEOTIDE SEQUENCE [LARGE SCALE GENOMIC DNA]</scope>
    <source>
        <strain evidence="1 2">NCTC10036</strain>
    </source>
</reference>
<dbReference type="AlphaFoldDB" id="A0A448SLZ4"/>
<proteinExistence type="predicted"/>
<dbReference type="RefSeq" id="WP_015672873.1">
    <property type="nucleotide sequence ID" value="NZ_JAMWJM010000007.1"/>
</dbReference>
<evidence type="ECO:0000313" key="1">
    <source>
        <dbReference type="EMBL" id="VEI68713.1"/>
    </source>
</evidence>
<dbReference type="InterPro" id="IPR025320">
    <property type="entry name" value="DUF4225"/>
</dbReference>
<gene>
    <name evidence="1" type="ORF">NCTC10036_03405</name>
</gene>
<evidence type="ECO:0000313" key="2">
    <source>
        <dbReference type="Proteomes" id="UP000281904"/>
    </source>
</evidence>
<dbReference type="EMBL" id="LR134493">
    <property type="protein sequence ID" value="VEI68713.1"/>
    <property type="molecule type" value="Genomic_DNA"/>
</dbReference>
<dbReference type="Pfam" id="PF13988">
    <property type="entry name" value="DUF4225"/>
    <property type="match status" value="1"/>
</dbReference>
<organism evidence="1 2">
    <name type="scientific">Serratia rubidaea</name>
    <name type="common">Serratia marinorubra</name>
    <dbReference type="NCBI Taxonomy" id="61652"/>
    <lineage>
        <taxon>Bacteria</taxon>
        <taxon>Pseudomonadati</taxon>
        <taxon>Pseudomonadota</taxon>
        <taxon>Gammaproteobacteria</taxon>
        <taxon>Enterobacterales</taxon>
        <taxon>Yersiniaceae</taxon>
        <taxon>Serratia</taxon>
    </lineage>
</organism>
<protein>
    <recommendedName>
        <fullName evidence="3">DUF4225 domain-containing protein</fullName>
    </recommendedName>
</protein>
<evidence type="ECO:0008006" key="3">
    <source>
        <dbReference type="Google" id="ProtNLM"/>
    </source>
</evidence>
<accession>A0A448SLZ4</accession>
<name>A0A448SLZ4_SERRU</name>
<dbReference type="Proteomes" id="UP000281904">
    <property type="component" value="Chromosome"/>
</dbReference>
<sequence length="255" mass="28628">MQYKTKKDVENAINELRRKSLLYSRLYLYTVESKANFALEIDRLIITAEQEIRNHCISYHGAFTMINEEISFLDNQTFQIDMGRMKFYMAIEKQKTDRLVNLIMKEVGFLSGISQVIAGAGACTASAGLACAGFGTPLILHGANNIYENGYYLLFTKEKVGTVKSAYHFAANTLGYSNNTADKIYGSVDLVLSGYGMARQIVRPDSWRLYRYINSDYIRGWQQMGMAGLALEGISDASTIFGIYKIGNNGENNEQ</sequence>